<accession>A0ABS5QM47</accession>
<dbReference type="Gene3D" id="3.40.50.300">
    <property type="entry name" value="P-loop containing nucleotide triphosphate hydrolases"/>
    <property type="match status" value="1"/>
</dbReference>
<gene>
    <name evidence="1" type="ORF">VAMP_7n73</name>
</gene>
<name>A0ABS5QM47_9BACT</name>
<evidence type="ECO:0000313" key="1">
    <source>
        <dbReference type="EMBL" id="MBS8121549.1"/>
    </source>
</evidence>
<dbReference type="RefSeq" id="WP_213348155.1">
    <property type="nucleotide sequence ID" value="NZ_JAEDAM010000004.1"/>
</dbReference>
<comment type="caution">
    <text evidence="1">The sequence shown here is derived from an EMBL/GenBank/DDBJ whole genome shotgun (WGS) entry which is preliminary data.</text>
</comment>
<organism evidence="1 2">
    <name type="scientific">Candidatus Vampirococcus lugosii</name>
    <dbReference type="NCBI Taxonomy" id="2789015"/>
    <lineage>
        <taxon>Bacteria</taxon>
        <taxon>Candidatus Absconditibacteriota</taxon>
        <taxon>Vampirococcus</taxon>
    </lineage>
</organism>
<proteinExistence type="predicted"/>
<dbReference type="InterPro" id="IPR027417">
    <property type="entry name" value="P-loop_NTPase"/>
</dbReference>
<evidence type="ECO:0000313" key="2">
    <source>
        <dbReference type="Proteomes" id="UP000680365"/>
    </source>
</evidence>
<keyword evidence="2" id="KW-1185">Reference proteome</keyword>
<dbReference type="EMBL" id="JAEDAM010000004">
    <property type="protein sequence ID" value="MBS8121549.1"/>
    <property type="molecule type" value="Genomic_DNA"/>
</dbReference>
<sequence>MDKVKVIYTVGYGHSGSSLINAILGGANDSIAVSELIKLGHRIRKLGNSKILSNRGKCQGCRENIYNCKLWSQVLKEVPKDNIYFQNENFLDNLKISLNILFGFPKINFNNLDDTKLYNSIIKNSNKIYDKNINTVVDSSKDPRRLKYLQKNPNIDLYVIYLTRDLRGVSNSMEKRGKNFGRTYIIWHIWNILSYITYKKHNKNKKIMISYDKFTQNPDKYLKRIKDKFNIDLNMEDYLDNANKQEIHYIGGNSMQKKDITEIKYDQSWKKRMPKWKQFILNMICYIPNKIWVYNKKL</sequence>
<dbReference type="Proteomes" id="UP000680365">
    <property type="component" value="Unassembled WGS sequence"/>
</dbReference>
<reference evidence="1 2" key="1">
    <citation type="journal article" date="2021" name="Nat. Commun.">
        <title>Reductive evolution and unique predatory mode in the CPR bacterium Vampirococcus lugosii.</title>
        <authorList>
            <person name="Moreira D."/>
            <person name="Zivanovic Y."/>
            <person name="Lopez-Archilla A.I."/>
            <person name="Iniesto M."/>
            <person name="Lopez-Garcia P."/>
        </authorList>
    </citation>
    <scope>NUCLEOTIDE SEQUENCE [LARGE SCALE GENOMIC DNA]</scope>
    <source>
        <strain evidence="1">Chiprana</strain>
    </source>
</reference>
<dbReference type="SUPFAM" id="SSF52540">
    <property type="entry name" value="P-loop containing nucleoside triphosphate hydrolases"/>
    <property type="match status" value="1"/>
</dbReference>
<protein>
    <submittedName>
        <fullName evidence="1">Sulfotransferase</fullName>
    </submittedName>
</protein>